<dbReference type="RefSeq" id="WP_017824602.1">
    <property type="nucleotide sequence ID" value="NZ_KB403091.1"/>
</dbReference>
<accession>A0A022L1M4</accession>
<organism evidence="1 2">
    <name type="scientific">Brachybacterium muris UCD-AY4</name>
    <dbReference type="NCBI Taxonomy" id="1249481"/>
    <lineage>
        <taxon>Bacteria</taxon>
        <taxon>Bacillati</taxon>
        <taxon>Actinomycetota</taxon>
        <taxon>Actinomycetes</taxon>
        <taxon>Micrococcales</taxon>
        <taxon>Dermabacteraceae</taxon>
        <taxon>Brachybacterium</taxon>
    </lineage>
</organism>
<proteinExistence type="predicted"/>
<comment type="caution">
    <text evidence="1">The sequence shown here is derived from an EMBL/GenBank/DDBJ whole genome shotgun (WGS) entry which is preliminary data.</text>
</comment>
<dbReference type="OrthoDB" id="7889077at2"/>
<dbReference type="HOGENOM" id="CLU_1438541_0_0_11"/>
<sequence>MLDPVFGPPVVTIQEVDCEIAPRDRGWILAEHAQDCHLWELEYRTVPSGIDDPEGAVLAQLEDTPAWSAAPQAASGQRTGCREIAESSVPANENIPVRNRQVRLFATTTATPDGYLPCVPRSGNAHRSLGELTVTDPAATISRADLPEGVELLVIVREVWISSSSLGCLPLPPFCEPATTTVRPPAFE</sequence>
<gene>
    <name evidence="1" type="ORF">D641_0101515</name>
</gene>
<evidence type="ECO:0000313" key="2">
    <source>
        <dbReference type="Proteomes" id="UP000019754"/>
    </source>
</evidence>
<dbReference type="EMBL" id="AORC01000002">
    <property type="protein sequence ID" value="EYT51277.1"/>
    <property type="molecule type" value="Genomic_DNA"/>
</dbReference>
<reference evidence="1 2" key="1">
    <citation type="journal article" date="2013" name="Genome Announc.">
        <title>Draft genome sequence of an Actinobacterium, Brachybacterium muris strain UCD-AY4.</title>
        <authorList>
            <person name="Lo J.R."/>
            <person name="Lang J.M."/>
            <person name="Darling A.E."/>
            <person name="Eisen J.A."/>
            <person name="Coil D.A."/>
        </authorList>
    </citation>
    <scope>NUCLEOTIDE SEQUENCE [LARGE SCALE GENOMIC DNA]</scope>
    <source>
        <strain evidence="1 2">UCD-AY4</strain>
    </source>
</reference>
<dbReference type="Proteomes" id="UP000019754">
    <property type="component" value="Unassembled WGS sequence"/>
</dbReference>
<dbReference type="AlphaFoldDB" id="A0A022L1M4"/>
<evidence type="ECO:0000313" key="1">
    <source>
        <dbReference type="EMBL" id="EYT51277.1"/>
    </source>
</evidence>
<keyword evidence="2" id="KW-1185">Reference proteome</keyword>
<name>A0A022L1M4_9MICO</name>
<protein>
    <submittedName>
        <fullName evidence="1">Uncharacterized protein</fullName>
    </submittedName>
</protein>